<dbReference type="Proteomes" id="UP000655366">
    <property type="component" value="Unassembled WGS sequence"/>
</dbReference>
<dbReference type="InterPro" id="IPR016181">
    <property type="entry name" value="Acyl_CoA_acyltransferase"/>
</dbReference>
<dbReference type="Pfam" id="PF09924">
    <property type="entry name" value="LPG_synthase_C"/>
    <property type="match status" value="1"/>
</dbReference>
<evidence type="ECO:0000256" key="3">
    <source>
        <dbReference type="ARBA" id="ARBA00022692"/>
    </source>
</evidence>
<evidence type="ECO:0000256" key="4">
    <source>
        <dbReference type="ARBA" id="ARBA00022989"/>
    </source>
</evidence>
<feature type="transmembrane region" description="Helical" evidence="6">
    <location>
        <begin position="60"/>
        <end position="84"/>
    </location>
</feature>
<feature type="transmembrane region" description="Helical" evidence="6">
    <location>
        <begin position="20"/>
        <end position="48"/>
    </location>
</feature>
<keyword evidence="2" id="KW-1003">Cell membrane</keyword>
<feature type="transmembrane region" description="Helical" evidence="6">
    <location>
        <begin position="272"/>
        <end position="292"/>
    </location>
</feature>
<feature type="transmembrane region" description="Helical" evidence="6">
    <location>
        <begin position="96"/>
        <end position="115"/>
    </location>
</feature>
<keyword evidence="3 6" id="KW-0812">Transmembrane</keyword>
<dbReference type="PANTHER" id="PTHR34697:SF2">
    <property type="entry name" value="PHOSPHATIDYLGLYCEROL LYSYLTRANSFERASE"/>
    <property type="match status" value="1"/>
</dbReference>
<comment type="caution">
    <text evidence="8">The sequence shown here is derived from an EMBL/GenBank/DDBJ whole genome shotgun (WGS) entry which is preliminary data.</text>
</comment>
<dbReference type="GO" id="GO:0016755">
    <property type="term" value="F:aminoacyltransferase activity"/>
    <property type="evidence" value="ECO:0007669"/>
    <property type="project" value="TreeGrafter"/>
</dbReference>
<keyword evidence="5 6" id="KW-0472">Membrane</keyword>
<evidence type="ECO:0000259" key="7">
    <source>
        <dbReference type="Pfam" id="PF09924"/>
    </source>
</evidence>
<dbReference type="RefSeq" id="WP_196398776.1">
    <property type="nucleotide sequence ID" value="NZ_JADNYM010000050.1"/>
</dbReference>
<dbReference type="SUPFAM" id="SSF55729">
    <property type="entry name" value="Acyl-CoA N-acyltransferases (Nat)"/>
    <property type="match status" value="1"/>
</dbReference>
<evidence type="ECO:0000256" key="5">
    <source>
        <dbReference type="ARBA" id="ARBA00023136"/>
    </source>
</evidence>
<evidence type="ECO:0000313" key="9">
    <source>
        <dbReference type="Proteomes" id="UP000655366"/>
    </source>
</evidence>
<feature type="domain" description="Phosphatidylglycerol lysyltransferase C-terminal" evidence="7">
    <location>
        <begin position="453"/>
        <end position="759"/>
    </location>
</feature>
<name>A0A931CTA5_9MICC</name>
<feature type="transmembrane region" description="Helical" evidence="6">
    <location>
        <begin position="127"/>
        <end position="154"/>
    </location>
</feature>
<sequence>RGHLAGAVLANPSTSGSHPWSVVLSLLWAPDLGTYLWTTAALLGLGIFAERQLGTSRFAVALVAGHLTGVLGGFAVAGAVSFAFPDWAAALAGTGFGGPALAVVGAAMASTASLGTMWRRRWRVSGFILLGTMVLFNGAMITIMLLASAVAGYVVGKVMYRSVSIRTVPAASIRESRILIALVCAAAAAGPPLAAVSANANGPFAVLGELFTGVQDTDPTAIRGICAAAATARECAVAQLQLRSGAGAVIMACVPSLLLLVFCYGLRFGRRFAWWGTLVLQCGLMVLAVFSFTTLHRSPDTAEAAPASGGMFFVTDLVIPVLVPAAVVVLLLFGRRLFTISAPRALYRGLAGKVVLSAAGAAAVYVVGGLVVAEQFSPAADGWRLISDFPQRLAPLGLTLQLFPDFLPNGLGADVLYEWVGVLFWVMVSALLLASFRRPAVHTAETGREQARALLKSNDGGSIGWMGLWEGNSYWFSSDGTGYVPYRVLAGIALTTGDPISAVSDRQRVLHEFSEHCAVMGWTPCLYSVTPAVRDAAAALSWQGVQIAEETVLDLGALAFSGKKFQDIRTALNKAVREGVHTEWVRYPSAPLAVIDQIRSISEEWVADKKLPEMGFTLGGLEELNDPEVRCLLVIDADRTVHAVASWLPAYTGGEITGWTLDFMRRRSAGFKNSIEVLIAQAALDFQSEGYSTVSLSGAPLAKSTHGQRQGSEHGAETGSLDRVLDWLGRTLEPVYGFRSLFAFKAKFHPRYIPLYMCYPDPAALPAIGQAIAKAYVPDASVADFLHLAARAGRS</sequence>
<accession>A0A931CTA5</accession>
<dbReference type="AlphaFoldDB" id="A0A931CTA5"/>
<gene>
    <name evidence="8" type="ORF">IV500_21080</name>
</gene>
<feature type="transmembrane region" description="Helical" evidence="6">
    <location>
        <begin position="312"/>
        <end position="333"/>
    </location>
</feature>
<keyword evidence="9" id="KW-1185">Reference proteome</keyword>
<dbReference type="EMBL" id="JADNYM010000050">
    <property type="protein sequence ID" value="MBG0741846.1"/>
    <property type="molecule type" value="Genomic_DNA"/>
</dbReference>
<dbReference type="PANTHER" id="PTHR34697">
    <property type="entry name" value="PHOSPHATIDYLGLYCEROL LYSYLTRANSFERASE"/>
    <property type="match status" value="1"/>
</dbReference>
<feature type="transmembrane region" description="Helical" evidence="6">
    <location>
        <begin position="246"/>
        <end position="265"/>
    </location>
</feature>
<protein>
    <submittedName>
        <fullName evidence="8">DUF2156 domain-containing protein</fullName>
    </submittedName>
</protein>
<evidence type="ECO:0000256" key="6">
    <source>
        <dbReference type="SAM" id="Phobius"/>
    </source>
</evidence>
<feature type="transmembrane region" description="Helical" evidence="6">
    <location>
        <begin position="354"/>
        <end position="373"/>
    </location>
</feature>
<dbReference type="InterPro" id="IPR024320">
    <property type="entry name" value="LPG_synthase_C"/>
</dbReference>
<dbReference type="InterPro" id="IPR051211">
    <property type="entry name" value="PG_lysyltransferase"/>
</dbReference>
<feature type="non-terminal residue" evidence="8">
    <location>
        <position position="1"/>
    </location>
</feature>
<dbReference type="GO" id="GO:0005886">
    <property type="term" value="C:plasma membrane"/>
    <property type="evidence" value="ECO:0007669"/>
    <property type="project" value="UniProtKB-SubCell"/>
</dbReference>
<keyword evidence="4 6" id="KW-1133">Transmembrane helix</keyword>
<comment type="subcellular location">
    <subcellularLocation>
        <location evidence="1">Cell membrane</location>
        <topology evidence="1">Multi-pass membrane protein</topology>
    </subcellularLocation>
</comment>
<evidence type="ECO:0000256" key="2">
    <source>
        <dbReference type="ARBA" id="ARBA00022475"/>
    </source>
</evidence>
<organism evidence="8 9">
    <name type="scientific">Arthrobacter terrae</name>
    <dbReference type="NCBI Taxonomy" id="2935737"/>
    <lineage>
        <taxon>Bacteria</taxon>
        <taxon>Bacillati</taxon>
        <taxon>Actinomycetota</taxon>
        <taxon>Actinomycetes</taxon>
        <taxon>Micrococcales</taxon>
        <taxon>Micrococcaceae</taxon>
        <taxon>Arthrobacter</taxon>
    </lineage>
</organism>
<reference evidence="8 9" key="1">
    <citation type="submission" date="2020-11" db="EMBL/GenBank/DDBJ databases">
        <title>Arthrobacter antarcticus sp. nov., isolated from Antarctic Soil.</title>
        <authorList>
            <person name="Li J."/>
        </authorList>
    </citation>
    <scope>NUCLEOTIDE SEQUENCE [LARGE SCALE GENOMIC DNA]</scope>
    <source>
        <strain evidence="8 9">Z1-20</strain>
    </source>
</reference>
<evidence type="ECO:0000256" key="1">
    <source>
        <dbReference type="ARBA" id="ARBA00004651"/>
    </source>
</evidence>
<evidence type="ECO:0000313" key="8">
    <source>
        <dbReference type="EMBL" id="MBG0741846.1"/>
    </source>
</evidence>
<dbReference type="GO" id="GO:0055091">
    <property type="term" value="P:phospholipid homeostasis"/>
    <property type="evidence" value="ECO:0007669"/>
    <property type="project" value="TreeGrafter"/>
</dbReference>
<feature type="transmembrane region" description="Helical" evidence="6">
    <location>
        <begin position="416"/>
        <end position="436"/>
    </location>
</feature>
<proteinExistence type="predicted"/>